<feature type="transmembrane region" description="Helical" evidence="7">
    <location>
        <begin position="223"/>
        <end position="244"/>
    </location>
</feature>
<dbReference type="AlphaFoldDB" id="A0A2R5ETC1"/>
<feature type="transmembrane region" description="Helical" evidence="7">
    <location>
        <begin position="562"/>
        <end position="579"/>
    </location>
</feature>
<feature type="transmembrane region" description="Helical" evidence="7">
    <location>
        <begin position="332"/>
        <end position="355"/>
    </location>
</feature>
<feature type="transmembrane region" description="Helical" evidence="7">
    <location>
        <begin position="198"/>
        <end position="216"/>
    </location>
</feature>
<dbReference type="InterPro" id="IPR004869">
    <property type="entry name" value="MMPL_dom"/>
</dbReference>
<dbReference type="EMBL" id="BDQX01000230">
    <property type="protein sequence ID" value="GBG09385.1"/>
    <property type="molecule type" value="Genomic_DNA"/>
</dbReference>
<evidence type="ECO:0000256" key="6">
    <source>
        <dbReference type="ARBA" id="ARBA00023136"/>
    </source>
</evidence>
<sequence>MLEKMGAWFAGPRSRWVTLLVWIAIAAILTLTLPAVGDKEINNAPNLPADSPSVIADELIRTHFPNESGLPALLVWNRAGGLTEQDYAAMQALTAELAESPLEGQEAIIPLHEMPAPALKGISSEDGTTLVLPVTFETYLETDIVKENLHAIQEKIEALTGGFPFEAAIDSDSELSVRISGPAGISVDATGLFENADFVLMVATVLLVLVLLLLIYRSPILAIIPLVGVGFAYAVTSPILGWMAGEGWITVDGQAIAIMTVLLFGAGTDYCLFFITRFRQELTREGNRMSALRRSYKNATGAIAMSGFTVVLSLFALLFAQYGAVHRFAVPFSLSIFIMMIASLTLVPALLSIIGRASFYPFIPRTEEEAKARAAAKGKSYVRRDPERKLGARIGNLVVCKPWTVALVSTLLLATLASFALPVKYTYDLLSTFPEDTPSVEGFKVISEAYTPGELAPVTVVVRSEGGAPAAVAEKLSQHPLVDHVGEPEVSTTDTALTAYSVVYRMNPYNQAAMNAIPELKEAAVAALAEAGTADAASNVWIGGQTAEQHDSQQVTVRDNQLIIPIVIGLIVVLLLAYLRSITATIYLVATVLLSYAAALGLGWLILHELMGIEAIQGSIPLYAFVFLIALGEDYNIFMISSIWQKRKSMPLRQAIKEGVAETGGVITSAGLILAATFAVLATLPIQVLVQFGLITAIGVLMDTFIVRPFLVPAITTILGKRAFWPGKAEEAGVKMKEAGR</sequence>
<feature type="domain" description="SSD" evidence="8">
    <location>
        <begin position="258"/>
        <end position="353"/>
    </location>
</feature>
<keyword evidence="6 7" id="KW-0472">Membrane</keyword>
<dbReference type="InterPro" id="IPR050545">
    <property type="entry name" value="Mycobact_MmpL"/>
</dbReference>
<dbReference type="Proteomes" id="UP000245202">
    <property type="component" value="Unassembled WGS sequence"/>
</dbReference>
<feature type="domain" description="SSD" evidence="8">
    <location>
        <begin position="589"/>
        <end position="717"/>
    </location>
</feature>
<comment type="caution">
    <text evidence="9">The sequence shown here is derived from an EMBL/GenBank/DDBJ whole genome shotgun (WGS) entry which is preliminary data.</text>
</comment>
<dbReference type="PANTHER" id="PTHR33406:SF6">
    <property type="entry name" value="MEMBRANE PROTEIN YDGH-RELATED"/>
    <property type="match status" value="1"/>
</dbReference>
<evidence type="ECO:0000313" key="9">
    <source>
        <dbReference type="EMBL" id="GBG09385.1"/>
    </source>
</evidence>
<reference evidence="9 10" key="1">
    <citation type="submission" date="2017-08" db="EMBL/GenBank/DDBJ databases">
        <title>Substantial Increase in Enzyme Production by Combined Drug-Resistance Mutations in Paenibacillus agaridevorans.</title>
        <authorList>
            <person name="Tanaka Y."/>
            <person name="Funane K."/>
            <person name="Hosaka T."/>
            <person name="Shiwa Y."/>
            <person name="Fujita N."/>
            <person name="Miyazaki T."/>
            <person name="Yoshikawa H."/>
            <person name="Murakami K."/>
            <person name="Kasahara K."/>
            <person name="Inaoka T."/>
            <person name="Hiraga Y."/>
            <person name="Ochi K."/>
        </authorList>
    </citation>
    <scope>NUCLEOTIDE SEQUENCE [LARGE SCALE GENOMIC DNA]</scope>
    <source>
        <strain evidence="9 10">T-3040</strain>
    </source>
</reference>
<feature type="transmembrane region" description="Helical" evidence="7">
    <location>
        <begin position="665"/>
        <end position="686"/>
    </location>
</feature>
<dbReference type="Pfam" id="PF03176">
    <property type="entry name" value="MMPL"/>
    <property type="match status" value="2"/>
</dbReference>
<evidence type="ECO:0000259" key="8">
    <source>
        <dbReference type="PROSITE" id="PS50156"/>
    </source>
</evidence>
<dbReference type="Gene3D" id="1.20.1640.10">
    <property type="entry name" value="Multidrug efflux transporter AcrB transmembrane domain"/>
    <property type="match status" value="2"/>
</dbReference>
<keyword evidence="5 7" id="KW-1133">Transmembrane helix</keyword>
<keyword evidence="3" id="KW-1003">Cell membrane</keyword>
<evidence type="ECO:0000256" key="2">
    <source>
        <dbReference type="ARBA" id="ARBA00010157"/>
    </source>
</evidence>
<keyword evidence="4 7" id="KW-0812">Transmembrane</keyword>
<evidence type="ECO:0000313" key="10">
    <source>
        <dbReference type="Proteomes" id="UP000245202"/>
    </source>
</evidence>
<evidence type="ECO:0000256" key="1">
    <source>
        <dbReference type="ARBA" id="ARBA00004651"/>
    </source>
</evidence>
<proteinExistence type="inferred from homology"/>
<evidence type="ECO:0000256" key="4">
    <source>
        <dbReference type="ARBA" id="ARBA00022692"/>
    </source>
</evidence>
<protein>
    <submittedName>
        <fullName evidence="9">Membrane protein</fullName>
    </submittedName>
</protein>
<evidence type="ECO:0000256" key="3">
    <source>
        <dbReference type="ARBA" id="ARBA00022475"/>
    </source>
</evidence>
<comment type="similarity">
    <text evidence="2">Belongs to the resistance-nodulation-cell division (RND) (TC 2.A.6) family. MmpL subfamily.</text>
</comment>
<dbReference type="InterPro" id="IPR000731">
    <property type="entry name" value="SSD"/>
</dbReference>
<accession>A0A2R5ETC1</accession>
<organism evidence="9 10">
    <name type="scientific">Paenibacillus agaridevorans</name>
    <dbReference type="NCBI Taxonomy" id="171404"/>
    <lineage>
        <taxon>Bacteria</taxon>
        <taxon>Bacillati</taxon>
        <taxon>Bacillota</taxon>
        <taxon>Bacilli</taxon>
        <taxon>Bacillales</taxon>
        <taxon>Paenibacillaceae</taxon>
        <taxon>Paenibacillus</taxon>
    </lineage>
</organism>
<feature type="transmembrane region" description="Helical" evidence="7">
    <location>
        <begin position="692"/>
        <end position="712"/>
    </location>
</feature>
<comment type="subcellular location">
    <subcellularLocation>
        <location evidence="1">Cell membrane</location>
        <topology evidence="1">Multi-pass membrane protein</topology>
    </subcellularLocation>
</comment>
<dbReference type="PROSITE" id="PS50156">
    <property type="entry name" value="SSD"/>
    <property type="match status" value="2"/>
</dbReference>
<feature type="transmembrane region" description="Helical" evidence="7">
    <location>
        <begin position="622"/>
        <end position="644"/>
    </location>
</feature>
<feature type="transmembrane region" description="Helical" evidence="7">
    <location>
        <begin position="256"/>
        <end position="278"/>
    </location>
</feature>
<evidence type="ECO:0000256" key="7">
    <source>
        <dbReference type="SAM" id="Phobius"/>
    </source>
</evidence>
<feature type="transmembrane region" description="Helical" evidence="7">
    <location>
        <begin position="403"/>
        <end position="423"/>
    </location>
</feature>
<evidence type="ECO:0000256" key="5">
    <source>
        <dbReference type="ARBA" id="ARBA00022989"/>
    </source>
</evidence>
<dbReference type="SUPFAM" id="SSF82866">
    <property type="entry name" value="Multidrug efflux transporter AcrB transmembrane domain"/>
    <property type="match status" value="2"/>
</dbReference>
<gene>
    <name evidence="9" type="ORF">PAT3040_04029</name>
</gene>
<feature type="transmembrane region" description="Helical" evidence="7">
    <location>
        <begin position="299"/>
        <end position="320"/>
    </location>
</feature>
<name>A0A2R5ETC1_9BACL</name>
<dbReference type="GO" id="GO:0005886">
    <property type="term" value="C:plasma membrane"/>
    <property type="evidence" value="ECO:0007669"/>
    <property type="project" value="UniProtKB-SubCell"/>
</dbReference>
<keyword evidence="10" id="KW-1185">Reference proteome</keyword>
<dbReference type="PANTHER" id="PTHR33406">
    <property type="entry name" value="MEMBRANE PROTEIN MJ1562-RELATED"/>
    <property type="match status" value="1"/>
</dbReference>
<feature type="transmembrane region" description="Helical" evidence="7">
    <location>
        <begin position="586"/>
        <end position="607"/>
    </location>
</feature>